<comment type="caution">
    <text evidence="2">The sequence shown here is derived from an EMBL/GenBank/DDBJ whole genome shotgun (WGS) entry which is preliminary data.</text>
</comment>
<organism evidence="2 3">
    <name type="scientific">Nonomuraea turkmeniaca</name>
    <dbReference type="NCBI Taxonomy" id="103838"/>
    <lineage>
        <taxon>Bacteria</taxon>
        <taxon>Bacillati</taxon>
        <taxon>Actinomycetota</taxon>
        <taxon>Actinomycetes</taxon>
        <taxon>Streptosporangiales</taxon>
        <taxon>Streptosporangiaceae</taxon>
        <taxon>Nonomuraea</taxon>
    </lineage>
</organism>
<dbReference type="Proteomes" id="UP000309128">
    <property type="component" value="Unassembled WGS sequence"/>
</dbReference>
<dbReference type="GO" id="GO:0006950">
    <property type="term" value="P:response to stress"/>
    <property type="evidence" value="ECO:0007669"/>
    <property type="project" value="TreeGrafter"/>
</dbReference>
<sequence>MRSVLFHAGVAARTGLNITDVACLALLDKEGPLTPGALAAQVGLTKGGAITAVVDRLDKAGFARRRRSSQDRRQVPVELVREGPYRDLEPLLSGVNAAYTAVTEHYSDAELATVLDFATRVNQMLHDQTAAMRARS</sequence>
<dbReference type="PANTHER" id="PTHR33164:SF106">
    <property type="entry name" value="TRANSCRIPTIONAL REGULATORY PROTEIN"/>
    <property type="match status" value="1"/>
</dbReference>
<evidence type="ECO:0000313" key="3">
    <source>
        <dbReference type="Proteomes" id="UP000309128"/>
    </source>
</evidence>
<gene>
    <name evidence="2" type="ORF">ETD86_08420</name>
</gene>
<dbReference type="OrthoDB" id="162531at2"/>
<dbReference type="GO" id="GO:0003700">
    <property type="term" value="F:DNA-binding transcription factor activity"/>
    <property type="evidence" value="ECO:0007669"/>
    <property type="project" value="InterPro"/>
</dbReference>
<dbReference type="InterPro" id="IPR036390">
    <property type="entry name" value="WH_DNA-bd_sf"/>
</dbReference>
<proteinExistence type="predicted"/>
<dbReference type="SUPFAM" id="SSF46785">
    <property type="entry name" value="Winged helix' DNA-binding domain"/>
    <property type="match status" value="1"/>
</dbReference>
<dbReference type="InterPro" id="IPR036388">
    <property type="entry name" value="WH-like_DNA-bd_sf"/>
</dbReference>
<dbReference type="Pfam" id="PF01047">
    <property type="entry name" value="MarR"/>
    <property type="match status" value="1"/>
</dbReference>
<dbReference type="PANTHER" id="PTHR33164">
    <property type="entry name" value="TRANSCRIPTIONAL REGULATOR, MARR FAMILY"/>
    <property type="match status" value="1"/>
</dbReference>
<evidence type="ECO:0000259" key="1">
    <source>
        <dbReference type="SMART" id="SM00347"/>
    </source>
</evidence>
<keyword evidence="3" id="KW-1185">Reference proteome</keyword>
<dbReference type="AlphaFoldDB" id="A0A5S4FRT3"/>
<dbReference type="EMBL" id="VCKY01000020">
    <property type="protein sequence ID" value="TMR23368.1"/>
    <property type="molecule type" value="Genomic_DNA"/>
</dbReference>
<feature type="domain" description="HTH marR-type" evidence="1">
    <location>
        <begin position="9"/>
        <end position="111"/>
    </location>
</feature>
<name>A0A5S4FRT3_9ACTN</name>
<dbReference type="InterPro" id="IPR039422">
    <property type="entry name" value="MarR/SlyA-like"/>
</dbReference>
<accession>A0A5S4FRT3</accession>
<evidence type="ECO:0000313" key="2">
    <source>
        <dbReference type="EMBL" id="TMR23368.1"/>
    </source>
</evidence>
<protein>
    <submittedName>
        <fullName evidence="2">MarR family transcriptional regulator</fullName>
    </submittedName>
</protein>
<dbReference type="InterPro" id="IPR000835">
    <property type="entry name" value="HTH_MarR-typ"/>
</dbReference>
<dbReference type="Gene3D" id="1.10.10.10">
    <property type="entry name" value="Winged helix-like DNA-binding domain superfamily/Winged helix DNA-binding domain"/>
    <property type="match status" value="1"/>
</dbReference>
<reference evidence="2 3" key="1">
    <citation type="submission" date="2019-05" db="EMBL/GenBank/DDBJ databases">
        <title>Draft genome sequence of Nonomuraea turkmeniaca DSM 43926.</title>
        <authorList>
            <person name="Saricaoglu S."/>
            <person name="Isik K."/>
        </authorList>
    </citation>
    <scope>NUCLEOTIDE SEQUENCE [LARGE SCALE GENOMIC DNA]</scope>
    <source>
        <strain evidence="2 3">DSM 43926</strain>
    </source>
</reference>
<dbReference type="SMART" id="SM00347">
    <property type="entry name" value="HTH_MARR"/>
    <property type="match status" value="1"/>
</dbReference>